<proteinExistence type="predicted"/>
<name>A0A1Y0STV0_9CAUD</name>
<keyword evidence="2" id="KW-1185">Reference proteome</keyword>
<dbReference type="Proteomes" id="UP000225448">
    <property type="component" value="Segment"/>
</dbReference>
<sequence length="228" mass="26168">MSNGTNNKSIKTRVNVILARLRDNAKPGAKRIYRNYLEQTTDLTLTQHTPDRFSIIMFDWVNDTGFKVMLINNKIEWISIRDTTGLEITGDNCVGRTTWFFDIIDKLQEAATPRGQLREALENVREHLRLNSKGTSDRVTKTVYLDAGQRDMYRAWVTKGGDILVLSFGCKREVYLSLTKKEFSVSYELEQPGGGYLEYDDKQACVKSIKLLKDLFPRAFQEKGIRVA</sequence>
<organism evidence="1 2">
    <name type="scientific">Pseudomonas phage Phabio</name>
    <dbReference type="NCBI Taxonomy" id="2006668"/>
    <lineage>
        <taxon>Viruses</taxon>
        <taxon>Duplodnaviria</taxon>
        <taxon>Heunggongvirae</taxon>
        <taxon>Uroviricota</taxon>
        <taxon>Caudoviricetes</taxon>
        <taxon>Chimalliviridae</taxon>
        <taxon>Phabiovirus</taxon>
        <taxon>Phabiovirus phabio</taxon>
    </lineage>
</organism>
<gene>
    <name evidence="1" type="ORF">PHABIO_281</name>
</gene>
<reference evidence="1 2" key="1">
    <citation type="submission" date="2017-05" db="EMBL/GenBank/DDBJ databases">
        <authorList>
            <person name="Song R."/>
            <person name="Chenine A.L."/>
            <person name="Ruprecht R.M."/>
        </authorList>
    </citation>
    <scope>NUCLEOTIDE SEQUENCE [LARGE SCALE GENOMIC DNA]</scope>
</reference>
<protein>
    <submittedName>
        <fullName evidence="1">Uncharacterized protein</fullName>
    </submittedName>
</protein>
<evidence type="ECO:0000313" key="1">
    <source>
        <dbReference type="EMBL" id="ARV76912.1"/>
    </source>
</evidence>
<evidence type="ECO:0000313" key="2">
    <source>
        <dbReference type="Proteomes" id="UP000225448"/>
    </source>
</evidence>
<accession>A0A1Y0STV0</accession>
<dbReference type="EMBL" id="MF042360">
    <property type="protein sequence ID" value="ARV76912.1"/>
    <property type="molecule type" value="Genomic_DNA"/>
</dbReference>